<evidence type="ECO:0000313" key="2">
    <source>
        <dbReference type="Proteomes" id="UP000435112"/>
    </source>
</evidence>
<protein>
    <submittedName>
        <fullName evidence="1">Uncharacterized protein</fullName>
    </submittedName>
</protein>
<dbReference type="EMBL" id="QXFU01001333">
    <property type="protein sequence ID" value="KAE9004721.1"/>
    <property type="molecule type" value="Genomic_DNA"/>
</dbReference>
<sequence>MCNCMLAPTEDLEVEGVTAFGPPPATEFRYVIELKNRKISLWMEDSAHKTQWYKGDMVEADYVTHANVIPGASKIDYVKYFQGLLDCRLDDSGFVHRSLTALDSDTLRLELNMKLSVFHSTRVATYTFDLHHGSVERIHALETKVRALQAELARLQSEDVQLPSFLQLEAEEKVGDSEILCWGQAETSALVVSGGDGLIKARRSGVYNFKVVVNSTPTKSTHRVQLVQNGRCIQTIHCASMRGQCISAELNAIVSVATGDALVVKCDSSLGDTSYLYAVDLWS</sequence>
<organism evidence="1 2">
    <name type="scientific">Phytophthora rubi</name>
    <dbReference type="NCBI Taxonomy" id="129364"/>
    <lineage>
        <taxon>Eukaryota</taxon>
        <taxon>Sar</taxon>
        <taxon>Stramenopiles</taxon>
        <taxon>Oomycota</taxon>
        <taxon>Peronosporomycetes</taxon>
        <taxon>Peronosporales</taxon>
        <taxon>Peronosporaceae</taxon>
        <taxon>Phytophthora</taxon>
    </lineage>
</organism>
<proteinExistence type="predicted"/>
<gene>
    <name evidence="1" type="ORF">PR002_g16980</name>
</gene>
<comment type="caution">
    <text evidence="1">The sequence shown here is derived from an EMBL/GenBank/DDBJ whole genome shotgun (WGS) entry which is preliminary data.</text>
</comment>
<dbReference type="InterPro" id="IPR008983">
    <property type="entry name" value="Tumour_necrosis_fac-like_dom"/>
</dbReference>
<dbReference type="Proteomes" id="UP000435112">
    <property type="component" value="Unassembled WGS sequence"/>
</dbReference>
<reference evidence="1 2" key="1">
    <citation type="submission" date="2018-09" db="EMBL/GenBank/DDBJ databases">
        <title>Genomic investigation of the strawberry pathogen Phytophthora fragariae indicates pathogenicity is determined by transcriptional variation in three key races.</title>
        <authorList>
            <person name="Adams T.M."/>
            <person name="Armitage A.D."/>
            <person name="Sobczyk M.K."/>
            <person name="Bates H.J."/>
            <person name="Dunwell J.M."/>
            <person name="Nellist C.F."/>
            <person name="Harrison R.J."/>
        </authorList>
    </citation>
    <scope>NUCLEOTIDE SEQUENCE [LARGE SCALE GENOMIC DNA]</scope>
    <source>
        <strain evidence="1 2">SCRP324</strain>
    </source>
</reference>
<accession>A0A6A3KBY5</accession>
<name>A0A6A3KBY5_9STRA</name>
<dbReference type="Gene3D" id="2.60.120.40">
    <property type="match status" value="1"/>
</dbReference>
<dbReference type="OrthoDB" id="126844at2759"/>
<dbReference type="AlphaFoldDB" id="A0A6A3KBY5"/>
<evidence type="ECO:0000313" key="1">
    <source>
        <dbReference type="EMBL" id="KAE9004721.1"/>
    </source>
</evidence>